<sequence>MSILDTIVVRKKAEVAERKERQTINTLEKSSLFDRPTYSLSQALRQTTPGIIAEFKRKSPSKGIINDQAGVSDTTRGYIKAGAAALSVLTDIDFFNGSDENLQIAREQNVAPILRKDFTIDEYQITEAKAIGADAILLIAAILPPPRVLALAQHAHRLGLEVLLEVHNETELQQTALNDLIAPFIDVVGVNNRDLNTFHTTIETSIQLAQLMPKEIVKISESGINDPANIRTLMDHGYEGFLIGEYFMKQSNPAQACQEFIQEVNALSV</sequence>
<evidence type="ECO:0000256" key="4">
    <source>
        <dbReference type="ARBA" id="ARBA00022793"/>
    </source>
</evidence>
<keyword evidence="6 8" id="KW-0057">Aromatic amino acid biosynthesis</keyword>
<evidence type="ECO:0000256" key="8">
    <source>
        <dbReference type="HAMAP-Rule" id="MF_00134"/>
    </source>
</evidence>
<dbReference type="SUPFAM" id="SSF51366">
    <property type="entry name" value="Ribulose-phoshate binding barrel"/>
    <property type="match status" value="1"/>
</dbReference>
<reference evidence="10" key="1">
    <citation type="journal article" date="2023" name="Comput. Struct. Biotechnol. J.">
        <title>Discovery of a novel marine Bacteroidetes with a rich repertoire of carbohydrate-active enzymes.</title>
        <authorList>
            <person name="Chen B."/>
            <person name="Liu G."/>
            <person name="Chen Q."/>
            <person name="Wang H."/>
            <person name="Liu L."/>
            <person name="Tang K."/>
        </authorList>
    </citation>
    <scope>NUCLEOTIDE SEQUENCE</scope>
    <source>
        <strain evidence="10">TK19036</strain>
    </source>
</reference>
<dbReference type="InterPro" id="IPR045186">
    <property type="entry name" value="Indole-3-glycerol_P_synth"/>
</dbReference>
<dbReference type="HAMAP" id="MF_00134_B">
    <property type="entry name" value="IGPS_B"/>
    <property type="match status" value="1"/>
</dbReference>
<keyword evidence="3 8" id="KW-0028">Amino-acid biosynthesis</keyword>
<dbReference type="GO" id="GO:0000162">
    <property type="term" value="P:L-tryptophan biosynthetic process"/>
    <property type="evidence" value="ECO:0007669"/>
    <property type="project" value="UniProtKB-UniRule"/>
</dbReference>
<dbReference type="EC" id="4.1.1.48" evidence="8"/>
<evidence type="ECO:0000256" key="2">
    <source>
        <dbReference type="ARBA" id="ARBA00004696"/>
    </source>
</evidence>
<protein>
    <recommendedName>
        <fullName evidence="8">Indole-3-glycerol phosphate synthase</fullName>
        <shortName evidence="8">IGPS</shortName>
        <ecNumber evidence="8">4.1.1.48</ecNumber>
    </recommendedName>
</protein>
<dbReference type="GO" id="GO:0004425">
    <property type="term" value="F:indole-3-glycerol-phosphate synthase activity"/>
    <property type="evidence" value="ECO:0007669"/>
    <property type="project" value="UniProtKB-UniRule"/>
</dbReference>
<keyword evidence="5 8" id="KW-0822">Tryptophan biosynthesis</keyword>
<dbReference type="AlphaFoldDB" id="A0AA49GIY0"/>
<dbReference type="Gene3D" id="3.20.20.70">
    <property type="entry name" value="Aldolase class I"/>
    <property type="match status" value="1"/>
</dbReference>
<dbReference type="CDD" id="cd00331">
    <property type="entry name" value="IGPS"/>
    <property type="match status" value="1"/>
</dbReference>
<dbReference type="PANTHER" id="PTHR22854:SF2">
    <property type="entry name" value="INDOLE-3-GLYCEROL-PHOSPHATE SYNTHASE"/>
    <property type="match status" value="1"/>
</dbReference>
<reference evidence="10" key="2">
    <citation type="journal article" date="2024" name="Antonie Van Leeuwenhoek">
        <title>Roseihalotalea indica gen. nov., sp. nov., a halophilic Bacteroidetes from mesopelagic Southwest Indian Ocean with higher carbohydrate metabolic potential.</title>
        <authorList>
            <person name="Chen B."/>
            <person name="Zhang M."/>
            <person name="Lin D."/>
            <person name="Ye J."/>
            <person name="Tang K."/>
        </authorList>
    </citation>
    <scope>NUCLEOTIDE SEQUENCE</scope>
    <source>
        <strain evidence="10">TK19036</strain>
    </source>
</reference>
<keyword evidence="4 8" id="KW-0210">Decarboxylase</keyword>
<dbReference type="GO" id="GO:0004640">
    <property type="term" value="F:phosphoribosylanthranilate isomerase activity"/>
    <property type="evidence" value="ECO:0007669"/>
    <property type="project" value="TreeGrafter"/>
</dbReference>
<accession>A0AA49GIY0</accession>
<name>A0AA49GIY0_9BACT</name>
<dbReference type="NCBIfam" id="NF001377">
    <property type="entry name" value="PRK00278.2-4"/>
    <property type="match status" value="1"/>
</dbReference>
<organism evidence="10">
    <name type="scientific">Roseihalotalea indica</name>
    <dbReference type="NCBI Taxonomy" id="2867963"/>
    <lineage>
        <taxon>Bacteria</taxon>
        <taxon>Pseudomonadati</taxon>
        <taxon>Bacteroidota</taxon>
        <taxon>Cytophagia</taxon>
        <taxon>Cytophagales</taxon>
        <taxon>Catalimonadaceae</taxon>
        <taxon>Roseihalotalea</taxon>
    </lineage>
</organism>
<proteinExistence type="inferred from homology"/>
<comment type="similarity">
    <text evidence="8">Belongs to the TrpC family.</text>
</comment>
<dbReference type="FunFam" id="3.20.20.70:FF:000024">
    <property type="entry name" value="Indole-3-glycerol phosphate synthase"/>
    <property type="match status" value="1"/>
</dbReference>
<dbReference type="InterPro" id="IPR011060">
    <property type="entry name" value="RibuloseP-bd_barrel"/>
</dbReference>
<dbReference type="InterPro" id="IPR013785">
    <property type="entry name" value="Aldolase_TIM"/>
</dbReference>
<gene>
    <name evidence="8 10" type="primary">trpC</name>
    <name evidence="10" type="ORF">K4G66_21010</name>
</gene>
<keyword evidence="7 8" id="KW-0456">Lyase</keyword>
<evidence type="ECO:0000256" key="1">
    <source>
        <dbReference type="ARBA" id="ARBA00001633"/>
    </source>
</evidence>
<dbReference type="InterPro" id="IPR001468">
    <property type="entry name" value="Indole-3-GlycerolPSynthase_CS"/>
</dbReference>
<evidence type="ECO:0000313" key="10">
    <source>
        <dbReference type="EMBL" id="WKN34858.1"/>
    </source>
</evidence>
<evidence type="ECO:0000256" key="7">
    <source>
        <dbReference type="ARBA" id="ARBA00023239"/>
    </source>
</evidence>
<dbReference type="EMBL" id="CP120682">
    <property type="protein sequence ID" value="WKN34858.1"/>
    <property type="molecule type" value="Genomic_DNA"/>
</dbReference>
<dbReference type="InterPro" id="IPR013798">
    <property type="entry name" value="Indole-3-glycerol_P_synth_dom"/>
</dbReference>
<comment type="pathway">
    <text evidence="2 8">Amino-acid biosynthesis; L-tryptophan biosynthesis; L-tryptophan from chorismate: step 4/5.</text>
</comment>
<evidence type="ECO:0000259" key="9">
    <source>
        <dbReference type="Pfam" id="PF00218"/>
    </source>
</evidence>
<comment type="catalytic activity">
    <reaction evidence="1 8">
        <text>1-(2-carboxyphenylamino)-1-deoxy-D-ribulose 5-phosphate + H(+) = (1S,2R)-1-C-(indol-3-yl)glycerol 3-phosphate + CO2 + H2O</text>
        <dbReference type="Rhea" id="RHEA:23476"/>
        <dbReference type="ChEBI" id="CHEBI:15377"/>
        <dbReference type="ChEBI" id="CHEBI:15378"/>
        <dbReference type="ChEBI" id="CHEBI:16526"/>
        <dbReference type="ChEBI" id="CHEBI:58613"/>
        <dbReference type="ChEBI" id="CHEBI:58866"/>
        <dbReference type="EC" id="4.1.1.48"/>
    </reaction>
</comment>
<feature type="domain" description="Indole-3-glycerol phosphate synthase" evidence="9">
    <location>
        <begin position="4"/>
        <end position="259"/>
    </location>
</feature>
<evidence type="ECO:0000256" key="5">
    <source>
        <dbReference type="ARBA" id="ARBA00022822"/>
    </source>
</evidence>
<dbReference type="PROSITE" id="PS00614">
    <property type="entry name" value="IGPS"/>
    <property type="match status" value="1"/>
</dbReference>
<evidence type="ECO:0000256" key="6">
    <source>
        <dbReference type="ARBA" id="ARBA00023141"/>
    </source>
</evidence>
<evidence type="ECO:0000256" key="3">
    <source>
        <dbReference type="ARBA" id="ARBA00022605"/>
    </source>
</evidence>
<dbReference type="Pfam" id="PF00218">
    <property type="entry name" value="IGPS"/>
    <property type="match status" value="1"/>
</dbReference>
<dbReference type="PANTHER" id="PTHR22854">
    <property type="entry name" value="TRYPTOPHAN BIOSYNTHESIS PROTEIN"/>
    <property type="match status" value="1"/>
</dbReference>